<keyword evidence="7" id="KW-0812">Transmembrane</keyword>
<dbReference type="SMART" id="SM00397">
    <property type="entry name" value="t_SNARE"/>
    <property type="match status" value="1"/>
</dbReference>
<dbReference type="EMBL" id="CANHGI010000001">
    <property type="protein sequence ID" value="CAI5438451.1"/>
    <property type="molecule type" value="Genomic_DNA"/>
</dbReference>
<keyword evidence="3" id="KW-0813">Transport</keyword>
<accession>A0A9P1I541</accession>
<feature type="transmembrane region" description="Helical" evidence="7">
    <location>
        <begin position="237"/>
        <end position="257"/>
    </location>
</feature>
<dbReference type="InterPro" id="IPR006011">
    <property type="entry name" value="Syntaxin_N"/>
</dbReference>
<evidence type="ECO:0000256" key="5">
    <source>
        <dbReference type="RuleBase" id="RU003858"/>
    </source>
</evidence>
<dbReference type="GO" id="GO:0006886">
    <property type="term" value="P:intracellular protein transport"/>
    <property type="evidence" value="ECO:0007669"/>
    <property type="project" value="InterPro"/>
</dbReference>
<dbReference type="InterPro" id="IPR006012">
    <property type="entry name" value="Syntaxin/epimorphin_CS"/>
</dbReference>
<evidence type="ECO:0000259" key="8">
    <source>
        <dbReference type="PROSITE" id="PS50192"/>
    </source>
</evidence>
<dbReference type="PROSITE" id="PS00914">
    <property type="entry name" value="SYNTAXIN"/>
    <property type="match status" value="1"/>
</dbReference>
<dbReference type="OrthoDB" id="364348at2759"/>
<dbReference type="GO" id="GO:0006906">
    <property type="term" value="P:vesicle fusion"/>
    <property type="evidence" value="ECO:0007669"/>
    <property type="project" value="TreeGrafter"/>
</dbReference>
<gene>
    <name evidence="9" type="ORF">CAMP_LOCUS1088</name>
</gene>
<dbReference type="Gene3D" id="1.20.5.110">
    <property type="match status" value="1"/>
</dbReference>
<dbReference type="InterPro" id="IPR045242">
    <property type="entry name" value="Syntaxin"/>
</dbReference>
<feature type="domain" description="T-SNARE coiled-coil homology" evidence="8">
    <location>
        <begin position="163"/>
        <end position="225"/>
    </location>
</feature>
<evidence type="ECO:0000313" key="10">
    <source>
        <dbReference type="Proteomes" id="UP001152747"/>
    </source>
</evidence>
<dbReference type="GO" id="GO:0000149">
    <property type="term" value="F:SNARE binding"/>
    <property type="evidence" value="ECO:0007669"/>
    <property type="project" value="TreeGrafter"/>
</dbReference>
<dbReference type="GO" id="GO:0005484">
    <property type="term" value="F:SNAP receptor activity"/>
    <property type="evidence" value="ECO:0007669"/>
    <property type="project" value="InterPro"/>
</dbReference>
<sequence length="258" mass="29865">MVFDEKFEEYLQRRMDFNRDLGNETIGQIQVNIQNLNQQVQQLDSFISRLSDSSDVGEKQRNLFNEKAQQAQDLSKETNSLMKKLVEMSNSNRSLKVHRERLQNEYIGVLNRLQATQRKAAKTEKASMRQVQESVENPDDDIFGGGSNQQIQQQVQRQQNINLQEIKERKQNLEQLEQDIGDVNAIFAELAKIVHEQGDMVDSIEANVEHAQIHVEQGAQNVQQAVYYNQKARQKKLLLFCFLVILIFIIGLTIYLAK</sequence>
<evidence type="ECO:0000256" key="7">
    <source>
        <dbReference type="SAM" id="Phobius"/>
    </source>
</evidence>
<reference evidence="9" key="1">
    <citation type="submission" date="2022-11" db="EMBL/GenBank/DDBJ databases">
        <authorList>
            <person name="Kikuchi T."/>
        </authorList>
    </citation>
    <scope>NUCLEOTIDE SEQUENCE</scope>
    <source>
        <strain evidence="9">PS1010</strain>
    </source>
</reference>
<evidence type="ECO:0000256" key="1">
    <source>
        <dbReference type="ARBA" id="ARBA00004211"/>
    </source>
</evidence>
<dbReference type="AlphaFoldDB" id="A0A9P1I541"/>
<feature type="coiled-coil region" evidence="6">
    <location>
        <begin position="85"/>
        <end position="119"/>
    </location>
</feature>
<keyword evidence="7" id="KW-0472">Membrane</keyword>
<comment type="similarity">
    <text evidence="2 5">Belongs to the syntaxin family.</text>
</comment>
<dbReference type="InterPro" id="IPR000727">
    <property type="entry name" value="T_SNARE_dom"/>
</dbReference>
<dbReference type="CDD" id="cd15847">
    <property type="entry name" value="SNARE_syntaxin7_like"/>
    <property type="match status" value="1"/>
</dbReference>
<keyword evidence="6" id="KW-0175">Coiled coil</keyword>
<dbReference type="Pfam" id="PF14523">
    <property type="entry name" value="Syntaxin_2"/>
    <property type="match status" value="1"/>
</dbReference>
<organism evidence="9 10">
    <name type="scientific">Caenorhabditis angaria</name>
    <dbReference type="NCBI Taxonomy" id="860376"/>
    <lineage>
        <taxon>Eukaryota</taxon>
        <taxon>Metazoa</taxon>
        <taxon>Ecdysozoa</taxon>
        <taxon>Nematoda</taxon>
        <taxon>Chromadorea</taxon>
        <taxon>Rhabditida</taxon>
        <taxon>Rhabditina</taxon>
        <taxon>Rhabditomorpha</taxon>
        <taxon>Rhabditoidea</taxon>
        <taxon>Rhabditidae</taxon>
        <taxon>Peloderinae</taxon>
        <taxon>Caenorhabditis</taxon>
    </lineage>
</organism>
<dbReference type="Pfam" id="PF05739">
    <property type="entry name" value="SNARE"/>
    <property type="match status" value="1"/>
</dbReference>
<dbReference type="PANTHER" id="PTHR19957:SF411">
    <property type="entry name" value="LD23667P"/>
    <property type="match status" value="1"/>
</dbReference>
<dbReference type="Proteomes" id="UP001152747">
    <property type="component" value="Unassembled WGS sequence"/>
</dbReference>
<dbReference type="PANTHER" id="PTHR19957">
    <property type="entry name" value="SYNTAXIN"/>
    <property type="match status" value="1"/>
</dbReference>
<evidence type="ECO:0000256" key="6">
    <source>
        <dbReference type="SAM" id="Coils"/>
    </source>
</evidence>
<dbReference type="GO" id="GO:0008021">
    <property type="term" value="C:synaptic vesicle"/>
    <property type="evidence" value="ECO:0007669"/>
    <property type="project" value="TreeGrafter"/>
</dbReference>
<feature type="coiled-coil region" evidence="6">
    <location>
        <begin position="156"/>
        <end position="186"/>
    </location>
</feature>
<dbReference type="SMART" id="SM00503">
    <property type="entry name" value="SynN"/>
    <property type="match status" value="1"/>
</dbReference>
<keyword evidence="4" id="KW-0532">Neurotransmitter transport</keyword>
<dbReference type="Gene3D" id="1.20.58.70">
    <property type="match status" value="1"/>
</dbReference>
<evidence type="ECO:0000256" key="2">
    <source>
        <dbReference type="ARBA" id="ARBA00009063"/>
    </source>
</evidence>
<proteinExistence type="inferred from homology"/>
<comment type="caution">
    <text evidence="9">The sequence shown here is derived from an EMBL/GenBank/DDBJ whole genome shotgun (WGS) entry which is preliminary data.</text>
</comment>
<dbReference type="GO" id="GO:0031201">
    <property type="term" value="C:SNARE complex"/>
    <property type="evidence" value="ECO:0007669"/>
    <property type="project" value="TreeGrafter"/>
</dbReference>
<protein>
    <recommendedName>
        <fullName evidence="8">t-SNARE coiled-coil homology domain-containing protein</fullName>
    </recommendedName>
</protein>
<evidence type="ECO:0000313" key="9">
    <source>
        <dbReference type="EMBL" id="CAI5438451.1"/>
    </source>
</evidence>
<name>A0A9P1I541_9PELO</name>
<keyword evidence="10" id="KW-1185">Reference proteome</keyword>
<dbReference type="GO" id="GO:0006836">
    <property type="term" value="P:neurotransmitter transport"/>
    <property type="evidence" value="ECO:0007669"/>
    <property type="project" value="UniProtKB-KW"/>
</dbReference>
<dbReference type="GO" id="GO:0048278">
    <property type="term" value="P:vesicle docking"/>
    <property type="evidence" value="ECO:0007669"/>
    <property type="project" value="TreeGrafter"/>
</dbReference>
<evidence type="ECO:0000256" key="3">
    <source>
        <dbReference type="ARBA" id="ARBA00022448"/>
    </source>
</evidence>
<dbReference type="PROSITE" id="PS50192">
    <property type="entry name" value="T_SNARE"/>
    <property type="match status" value="1"/>
</dbReference>
<keyword evidence="7" id="KW-1133">Transmembrane helix</keyword>
<comment type="subcellular location">
    <subcellularLocation>
        <location evidence="1">Membrane</location>
        <topology evidence="1">Single-pass type IV membrane protein</topology>
    </subcellularLocation>
</comment>
<dbReference type="InterPro" id="IPR010989">
    <property type="entry name" value="SNARE"/>
</dbReference>
<dbReference type="SUPFAM" id="SSF47661">
    <property type="entry name" value="t-snare proteins"/>
    <property type="match status" value="1"/>
</dbReference>
<evidence type="ECO:0000256" key="4">
    <source>
        <dbReference type="ARBA" id="ARBA00022775"/>
    </source>
</evidence>